<evidence type="ECO:0000313" key="2">
    <source>
        <dbReference type="EMBL" id="AWL10162.1"/>
    </source>
</evidence>
<dbReference type="SUPFAM" id="SSF48452">
    <property type="entry name" value="TPR-like"/>
    <property type="match status" value="1"/>
</dbReference>
<dbReference type="RefSeq" id="WP_109324194.1">
    <property type="nucleotide sequence ID" value="NZ_CP029346.1"/>
</dbReference>
<feature type="transmembrane region" description="Helical" evidence="1">
    <location>
        <begin position="12"/>
        <end position="32"/>
    </location>
</feature>
<dbReference type="EMBL" id="CP029346">
    <property type="protein sequence ID" value="AWL10162.1"/>
    <property type="molecule type" value="Genomic_DNA"/>
</dbReference>
<feature type="transmembrane region" description="Helical" evidence="1">
    <location>
        <begin position="78"/>
        <end position="98"/>
    </location>
</feature>
<dbReference type="KEGG" id="psez:HME7025_02321"/>
<feature type="transmembrane region" description="Helical" evidence="1">
    <location>
        <begin position="110"/>
        <end position="126"/>
    </location>
</feature>
<name>A0A2S2DXY2_9BACT</name>
<dbReference type="Gene3D" id="1.25.40.10">
    <property type="entry name" value="Tetratricopeptide repeat domain"/>
    <property type="match status" value="1"/>
</dbReference>
<evidence type="ECO:0000256" key="1">
    <source>
        <dbReference type="SAM" id="Phobius"/>
    </source>
</evidence>
<feature type="transmembrane region" description="Helical" evidence="1">
    <location>
        <begin position="180"/>
        <end position="199"/>
    </location>
</feature>
<accession>A0A2S2DXY2</accession>
<proteinExistence type="predicted"/>
<keyword evidence="1" id="KW-1133">Transmembrane helix</keyword>
<reference evidence="3" key="1">
    <citation type="submission" date="2018-05" db="EMBL/GenBank/DDBJ databases">
        <title>Pseudarcicella sp. HME7025 Genome sequencing and assembly.</title>
        <authorList>
            <person name="Kim H."/>
            <person name="Kang H."/>
            <person name="Joh K."/>
        </authorList>
    </citation>
    <scope>NUCLEOTIDE SEQUENCE [LARGE SCALE GENOMIC DNA]</scope>
    <source>
        <strain evidence="3">HME7025</strain>
    </source>
</reference>
<organism evidence="2 3">
    <name type="scientific">Aquirufa nivalisilvae</name>
    <dbReference type="NCBI Taxonomy" id="2516557"/>
    <lineage>
        <taxon>Bacteria</taxon>
        <taxon>Pseudomonadati</taxon>
        <taxon>Bacteroidota</taxon>
        <taxon>Cytophagia</taxon>
        <taxon>Cytophagales</taxon>
        <taxon>Flectobacillaceae</taxon>
        <taxon>Aquirufa</taxon>
    </lineage>
</organism>
<keyword evidence="1" id="KW-0472">Membrane</keyword>
<feature type="transmembrane region" description="Helical" evidence="1">
    <location>
        <begin position="265"/>
        <end position="284"/>
    </location>
</feature>
<feature type="transmembrane region" description="Helical" evidence="1">
    <location>
        <begin position="305"/>
        <end position="325"/>
    </location>
</feature>
<gene>
    <name evidence="2" type="ORF">HME7025_02321</name>
</gene>
<feature type="transmembrane region" description="Helical" evidence="1">
    <location>
        <begin position="141"/>
        <end position="168"/>
    </location>
</feature>
<keyword evidence="3" id="KW-1185">Reference proteome</keyword>
<keyword evidence="1" id="KW-0812">Transmembrane</keyword>
<dbReference type="InterPro" id="IPR011990">
    <property type="entry name" value="TPR-like_helical_dom_sf"/>
</dbReference>
<protein>
    <submittedName>
        <fullName evidence="2">Uncharacterized protein</fullName>
    </submittedName>
</protein>
<feature type="transmembrane region" description="Helical" evidence="1">
    <location>
        <begin position="235"/>
        <end position="253"/>
    </location>
</feature>
<dbReference type="Proteomes" id="UP000245468">
    <property type="component" value="Chromosome"/>
</dbReference>
<sequence>MKQRTDQIPTIWFIISSLLGTICLGIYVWGGIEGLTWKEVSELIPQTVSLFPESQNQIQSSIFLIRQHYYVQSIAPDLWPIMVGSIFGLAGLIMLGQFIQVWAKISKRQITLGLLLWCGILVWRNIDLTLNEWFNFLHGPWVLLACLSTGILTIICSSSIPTFLLEISHSPDKASSQKKFFGFILFYGVNLILSSGNLWNFWSSTLFIPAFIVFEISVALGMFQSLRFKDKSQQKLLRALFLLSHSVLIPFVWNNNEVGIHAIESWTIMTHLAMVLLFPLFLWTNFKEPIQENLAIFKVVHKAHFVPIYLIQIGIFILCVSWVFARQATAWHQIVAAYYNEQGDIEHFAGDRFMEELAYKNAMIHSKLNQKSNLSLARMSQEVGDVEKQAYYLQTSQIKHPEEKNFVALANIYGNENQWFESLFTLKKAHQLFPESPQIATQLSRVYEQIKQIDSAAYYLVLAKELAPQSTITWANLLYFDVRHGSKLVNMEELKSWSSSPDQAVKSNTLAKVWQNKQALPDNFTHEAFEAQLDVRDFALLYNSSLYFKGQSIIYPIQTWLKDPNWLQKFPEITFLDAWQDFYHQQPLRALNKLDLLVQKENESKAQVYRLLLQHWKQQLLAVKAKVQLENLAQARAAIQSYPFSVGILQQALPILHQANKHQEAYQASLAAVQWNEELAEFYPIYILEAFQQGEISYAEEAINRLRKSDPTLFQTQASAFAQAKEKAVNRQKF</sequence>
<evidence type="ECO:0000313" key="3">
    <source>
        <dbReference type="Proteomes" id="UP000245468"/>
    </source>
</evidence>
<dbReference type="OrthoDB" id="973593at2"/>
<feature type="transmembrane region" description="Helical" evidence="1">
    <location>
        <begin position="205"/>
        <end position="223"/>
    </location>
</feature>
<dbReference type="AlphaFoldDB" id="A0A2S2DXY2"/>